<evidence type="ECO:0000313" key="3">
    <source>
        <dbReference type="EMBL" id="QBD78912.1"/>
    </source>
</evidence>
<dbReference type="PANTHER" id="PTHR39339">
    <property type="entry name" value="SLR1444 PROTEIN"/>
    <property type="match status" value="1"/>
</dbReference>
<dbReference type="Pfam" id="PF05235">
    <property type="entry name" value="CHAD"/>
    <property type="match status" value="1"/>
</dbReference>
<dbReference type="PANTHER" id="PTHR39339:SF1">
    <property type="entry name" value="CHAD DOMAIN-CONTAINING PROTEIN"/>
    <property type="match status" value="1"/>
</dbReference>
<evidence type="ECO:0000259" key="2">
    <source>
        <dbReference type="Pfam" id="PF05235"/>
    </source>
</evidence>
<keyword evidence="1" id="KW-0175">Coiled coil</keyword>
<sequence length="193" mass="21800">MAKAKPIAGLVADASVGTNARIVCRARLEEVYAWDQYVDDPYRKRELHDLRIAIKRLRYTLEIFAEALPASCQEALSELEKLQEELGTLHDSDVMIALLRLCLGSQDSGTGYEVTLSKAGQIHAEGKFLIKPELVAHVVDPKVAPSVEERQGLETLLKNVLGRREEQYTVFYRHWSSLREQNFRHTLLDVLGA</sequence>
<dbReference type="Gene3D" id="1.40.20.10">
    <property type="entry name" value="CHAD domain"/>
    <property type="match status" value="1"/>
</dbReference>
<protein>
    <submittedName>
        <fullName evidence="3">CHAD domain-containing protein</fullName>
    </submittedName>
</protein>
<feature type="domain" description="CHAD" evidence="2">
    <location>
        <begin position="23"/>
        <end position="100"/>
    </location>
</feature>
<evidence type="ECO:0000256" key="1">
    <source>
        <dbReference type="SAM" id="Coils"/>
    </source>
</evidence>
<gene>
    <name evidence="3" type="ORF">EPA93_24180</name>
</gene>
<dbReference type="KEGG" id="kbs:EPA93_24180"/>
<keyword evidence="4" id="KW-1185">Reference proteome</keyword>
<name>A0A4P6JUE4_KTERU</name>
<accession>A0A4P6JUE4</accession>
<organism evidence="3 4">
    <name type="scientific">Ktedonosporobacter rubrisoli</name>
    <dbReference type="NCBI Taxonomy" id="2509675"/>
    <lineage>
        <taxon>Bacteria</taxon>
        <taxon>Bacillati</taxon>
        <taxon>Chloroflexota</taxon>
        <taxon>Ktedonobacteria</taxon>
        <taxon>Ktedonobacterales</taxon>
        <taxon>Ktedonosporobacteraceae</taxon>
        <taxon>Ktedonosporobacter</taxon>
    </lineage>
</organism>
<dbReference type="InterPro" id="IPR038186">
    <property type="entry name" value="CHAD_dom_sf"/>
</dbReference>
<evidence type="ECO:0000313" key="4">
    <source>
        <dbReference type="Proteomes" id="UP000290365"/>
    </source>
</evidence>
<dbReference type="OrthoDB" id="3034217at2"/>
<dbReference type="InterPro" id="IPR007899">
    <property type="entry name" value="CHAD_dom"/>
</dbReference>
<dbReference type="EMBL" id="CP035758">
    <property type="protein sequence ID" value="QBD78912.1"/>
    <property type="molecule type" value="Genomic_DNA"/>
</dbReference>
<proteinExistence type="predicted"/>
<dbReference type="AlphaFoldDB" id="A0A4P6JUE4"/>
<feature type="coiled-coil region" evidence="1">
    <location>
        <begin position="65"/>
        <end position="92"/>
    </location>
</feature>
<dbReference type="Proteomes" id="UP000290365">
    <property type="component" value="Chromosome"/>
</dbReference>
<dbReference type="RefSeq" id="WP_129889965.1">
    <property type="nucleotide sequence ID" value="NZ_CP035758.1"/>
</dbReference>
<reference evidence="3 4" key="1">
    <citation type="submission" date="2019-01" db="EMBL/GenBank/DDBJ databases">
        <title>Ktedonosporobacter rubrisoli SCAWS-G2.</title>
        <authorList>
            <person name="Huang Y."/>
            <person name="Yan B."/>
        </authorList>
    </citation>
    <scope>NUCLEOTIDE SEQUENCE [LARGE SCALE GENOMIC DNA]</scope>
    <source>
        <strain evidence="3 4">SCAWS-G2</strain>
    </source>
</reference>